<dbReference type="Proteomes" id="UP000239480">
    <property type="component" value="Unassembled WGS sequence"/>
</dbReference>
<evidence type="ECO:0000256" key="2">
    <source>
        <dbReference type="ARBA" id="ARBA00005988"/>
    </source>
</evidence>
<dbReference type="SUPFAM" id="SSF53187">
    <property type="entry name" value="Zn-dependent exopeptidases"/>
    <property type="match status" value="1"/>
</dbReference>
<accession>A0A2T0RZ44</accession>
<gene>
    <name evidence="7" type="ORF">CLV78_101532</name>
</gene>
<dbReference type="PANTHER" id="PTHR37326:SF2">
    <property type="entry name" value="SUCCINYLGLUTAMATE DESUCCINYLASE_ASPARTOACYLASE FAMILY PROTEIN"/>
    <property type="match status" value="1"/>
</dbReference>
<dbReference type="InterPro" id="IPR057246">
    <property type="entry name" value="CARBOXYPEPT_ZN_1"/>
</dbReference>
<dbReference type="PIRSF" id="PIRSF039012">
    <property type="entry name" value="ASP"/>
    <property type="match status" value="1"/>
</dbReference>
<evidence type="ECO:0000256" key="3">
    <source>
        <dbReference type="ARBA" id="ARBA00022723"/>
    </source>
</evidence>
<dbReference type="GO" id="GO:0046872">
    <property type="term" value="F:metal ion binding"/>
    <property type="evidence" value="ECO:0007669"/>
    <property type="project" value="UniProtKB-KW"/>
</dbReference>
<dbReference type="RefSeq" id="WP_106203200.1">
    <property type="nucleotide sequence ID" value="NZ_PVTD01000001.1"/>
</dbReference>
<dbReference type="AlphaFoldDB" id="A0A2T0RZ44"/>
<proteinExistence type="inferred from homology"/>
<sequence length="348" mass="37258">MTPVRAPFEIGGQSVPAGSRRTVDIPVSVLSDHTPVTLSAHVIHGRRAGPTIFVTAGIHGDEVIGAEIVRRLLTMKALGSLRGTLIAIPIVNAFGFLNQSRYLPDRRDLNRCFPGSAKGSLAARLADLLMREVVARSDLGIDLHSAAIHRTNLPQIRVTKGDKEALRLAHVFGAPVILQSTERDGSLRAAASDLGVNVLLFEAGEALRFDELAVRAGVAGVLRVLHTLGMVGSRGVPKPRGKSMLLKSSRWLRAPQGGLLRVFRDTGDVVSKGELLAAVSDPFGEVERDVVASIDGIIVGRAVMPIVNEGDAIFHIAQTASVERAEDTLQVLRTDLEGDPIFDEDEII</sequence>
<organism evidence="7 8">
    <name type="scientific">Aliiruegeria haliotis</name>
    <dbReference type="NCBI Taxonomy" id="1280846"/>
    <lineage>
        <taxon>Bacteria</taxon>
        <taxon>Pseudomonadati</taxon>
        <taxon>Pseudomonadota</taxon>
        <taxon>Alphaproteobacteria</taxon>
        <taxon>Rhodobacterales</taxon>
        <taxon>Roseobacteraceae</taxon>
        <taxon>Aliiruegeria</taxon>
    </lineage>
</organism>
<dbReference type="OrthoDB" id="9782876at2"/>
<comment type="similarity">
    <text evidence="2">Belongs to the peptidase M14 family.</text>
</comment>
<dbReference type="InterPro" id="IPR043795">
    <property type="entry name" value="N-alpha-Ac-DABA-like"/>
</dbReference>
<dbReference type="GO" id="GO:0016811">
    <property type="term" value="F:hydrolase activity, acting on carbon-nitrogen (but not peptide) bonds, in linear amides"/>
    <property type="evidence" value="ECO:0007669"/>
    <property type="project" value="InterPro"/>
</dbReference>
<dbReference type="CDD" id="cd06251">
    <property type="entry name" value="M14_ASTE_ASPA-like"/>
    <property type="match status" value="1"/>
</dbReference>
<evidence type="ECO:0000313" key="8">
    <source>
        <dbReference type="Proteomes" id="UP000239480"/>
    </source>
</evidence>
<protein>
    <recommendedName>
        <fullName evidence="6">Succinylglutamate desuccinylase/Aspartoacylase catalytic domain-containing protein</fullName>
    </recommendedName>
</protein>
<evidence type="ECO:0000259" key="6">
    <source>
        <dbReference type="Pfam" id="PF24827"/>
    </source>
</evidence>
<reference evidence="7 8" key="1">
    <citation type="submission" date="2018-03" db="EMBL/GenBank/DDBJ databases">
        <title>Genomic Encyclopedia of Archaeal and Bacterial Type Strains, Phase II (KMG-II): from individual species to whole genera.</title>
        <authorList>
            <person name="Goeker M."/>
        </authorList>
    </citation>
    <scope>NUCLEOTIDE SEQUENCE [LARGE SCALE GENOMIC DNA]</scope>
    <source>
        <strain evidence="7 8">DSM 29328</strain>
    </source>
</reference>
<keyword evidence="3" id="KW-0479">Metal-binding</keyword>
<dbReference type="Pfam" id="PF24827">
    <property type="entry name" value="AstE_AspA_cat"/>
    <property type="match status" value="1"/>
</dbReference>
<dbReference type="Gene3D" id="3.40.630.10">
    <property type="entry name" value="Zn peptidases"/>
    <property type="match status" value="1"/>
</dbReference>
<keyword evidence="4" id="KW-0378">Hydrolase</keyword>
<evidence type="ECO:0000256" key="4">
    <source>
        <dbReference type="ARBA" id="ARBA00022801"/>
    </source>
</evidence>
<name>A0A2T0RZ44_9RHOB</name>
<evidence type="ECO:0000256" key="5">
    <source>
        <dbReference type="ARBA" id="ARBA00022833"/>
    </source>
</evidence>
<feature type="domain" description="Succinylglutamate desuccinylase/Aspartoacylase catalytic" evidence="6">
    <location>
        <begin position="48"/>
        <end position="226"/>
    </location>
</feature>
<comment type="caution">
    <text evidence="7">The sequence shown here is derived from an EMBL/GenBank/DDBJ whole genome shotgun (WGS) entry which is preliminary data.</text>
</comment>
<keyword evidence="8" id="KW-1185">Reference proteome</keyword>
<dbReference type="GO" id="GO:0016788">
    <property type="term" value="F:hydrolase activity, acting on ester bonds"/>
    <property type="evidence" value="ECO:0007669"/>
    <property type="project" value="InterPro"/>
</dbReference>
<dbReference type="PROSITE" id="PS00132">
    <property type="entry name" value="CARBOXYPEPT_ZN_1"/>
    <property type="match status" value="1"/>
</dbReference>
<dbReference type="EMBL" id="PVTD01000001">
    <property type="protein sequence ID" value="PRY26437.1"/>
    <property type="molecule type" value="Genomic_DNA"/>
</dbReference>
<keyword evidence="5" id="KW-0862">Zinc</keyword>
<comment type="cofactor">
    <cofactor evidence="1">
        <name>Zn(2+)</name>
        <dbReference type="ChEBI" id="CHEBI:29105"/>
    </cofactor>
</comment>
<dbReference type="InterPro" id="IPR055438">
    <property type="entry name" value="AstE_AspA_cat"/>
</dbReference>
<dbReference type="PANTHER" id="PTHR37326">
    <property type="entry name" value="BLL3975 PROTEIN"/>
    <property type="match status" value="1"/>
</dbReference>
<dbReference type="InterPro" id="IPR053138">
    <property type="entry name" value="N-alpha-Ac-DABA_deacetylase"/>
</dbReference>
<evidence type="ECO:0000256" key="1">
    <source>
        <dbReference type="ARBA" id="ARBA00001947"/>
    </source>
</evidence>
<evidence type="ECO:0000313" key="7">
    <source>
        <dbReference type="EMBL" id="PRY26437.1"/>
    </source>
</evidence>